<feature type="region of interest" description="Disordered" evidence="1">
    <location>
        <begin position="112"/>
        <end position="148"/>
    </location>
</feature>
<evidence type="ECO:0000313" key="3">
    <source>
        <dbReference type="Proteomes" id="UP001651158"/>
    </source>
</evidence>
<feature type="compositionally biased region" description="Polar residues" evidence="1">
    <location>
        <begin position="250"/>
        <end position="267"/>
    </location>
</feature>
<feature type="compositionally biased region" description="Low complexity" evidence="1">
    <location>
        <begin position="69"/>
        <end position="78"/>
    </location>
</feature>
<organism evidence="2 3">
    <name type="scientific">Taenia crassiceps</name>
    <dbReference type="NCBI Taxonomy" id="6207"/>
    <lineage>
        <taxon>Eukaryota</taxon>
        <taxon>Metazoa</taxon>
        <taxon>Spiralia</taxon>
        <taxon>Lophotrochozoa</taxon>
        <taxon>Platyhelminthes</taxon>
        <taxon>Cestoda</taxon>
        <taxon>Eucestoda</taxon>
        <taxon>Cyclophyllidea</taxon>
        <taxon>Taeniidae</taxon>
        <taxon>Taenia</taxon>
    </lineage>
</organism>
<feature type="region of interest" description="Disordered" evidence="1">
    <location>
        <begin position="59"/>
        <end position="92"/>
    </location>
</feature>
<feature type="compositionally biased region" description="Basic residues" evidence="1">
    <location>
        <begin position="302"/>
        <end position="316"/>
    </location>
</feature>
<evidence type="ECO:0000256" key="1">
    <source>
        <dbReference type="SAM" id="MobiDB-lite"/>
    </source>
</evidence>
<feature type="region of interest" description="Disordered" evidence="1">
    <location>
        <begin position="177"/>
        <end position="221"/>
    </location>
</feature>
<proteinExistence type="predicted"/>
<feature type="region of interest" description="Disordered" evidence="1">
    <location>
        <begin position="250"/>
        <end position="273"/>
    </location>
</feature>
<evidence type="ECO:0000313" key="2">
    <source>
        <dbReference type="EMBL" id="KAL5106981.1"/>
    </source>
</evidence>
<sequence length="729" mass="81456">MRLFGVVYVRSAPRNPDLNRKAGKLEELPKEAGEAAVGLSLSRLTVDGANVGNKVKEFFQSLGKKKPPSQKSQQDLQPETPMSGTPTEKPMLPTVALSASSSFRADDILRSKLSTKESTAPSVLHSLPPKISGEKESLKLPDEREPPATMSLHLPQIRPPAFSPLVNLKHITPFEHTEKPLFRARQTSEPPPRLDAKAARSPSPPSDRQKTDSKAQFPSSSVYNPLSAYSWDSWAKPVFVRGSGFIDTQAENGFGSENKQSKSSNSHPPAPPPILYYDPFLGQYVSTPGYHTVGRHSQSLGRHQRSRRQHRCHKSVGHYSTYGTSRSTSCLATFAPEEASERQYSLIEDRVRDVLQYRQPQLPPPQPMTPQTAVPLRQIYRNENEMRLNKKVHLVSSGTDDTPIQLVDTLSPRRQSNNYDIIKSDSGEILESVSPVYIPFTMEPSRPDPVPVKSPDDQIRYTSDVVRSLNRQAFKMGQRQSKEGVLSPRDHYLEVVNGSTRPREREKFVFLKSTLNGDEKRPGVMDLVRKYSQFEEDAYTPRMRNSKPVMDTTSGDSVEISSEASYNEPACIEERITAGAPQSLHAVLATALSTTLHLFSTRCHAICRRGGVCHPGSLPRLLPPTFGVLRRCCTWQQDPPSTNKVTPQHRITLLYRMRDTHCCDGKSFIVLAGGTLYSSYASINLVLNQIQMLQSDIMEDTKEPERVIRIYTKSVDLLSGSGCCQLQWL</sequence>
<name>A0ABR4QB86_9CEST</name>
<reference evidence="2 3" key="1">
    <citation type="journal article" date="2022" name="Front. Cell. Infect. Microbiol.">
        <title>The Genomes of Two Strains of Taenia crassiceps the Animal Model for the Study of Human Cysticercosis.</title>
        <authorList>
            <person name="Bobes R.J."/>
            <person name="Estrada K."/>
            <person name="Rios-Valencia D.G."/>
            <person name="Calderon-Gallegos A."/>
            <person name="de la Torre P."/>
            <person name="Carrero J.C."/>
            <person name="Sanchez-Flores A."/>
            <person name="Laclette J.P."/>
        </authorList>
    </citation>
    <scope>NUCLEOTIDE SEQUENCE [LARGE SCALE GENOMIC DNA]</scope>
    <source>
        <strain evidence="2">WFUcys</strain>
    </source>
</reference>
<feature type="region of interest" description="Disordered" evidence="1">
    <location>
        <begin position="288"/>
        <end position="319"/>
    </location>
</feature>
<protein>
    <submittedName>
        <fullName evidence="2">Uncharacterized protein</fullName>
    </submittedName>
</protein>
<dbReference type="EMBL" id="JAKROA010000005">
    <property type="protein sequence ID" value="KAL5106981.1"/>
    <property type="molecule type" value="Genomic_DNA"/>
</dbReference>
<comment type="caution">
    <text evidence="2">The sequence shown here is derived from an EMBL/GenBank/DDBJ whole genome shotgun (WGS) entry which is preliminary data.</text>
</comment>
<feature type="compositionally biased region" description="Basic and acidic residues" evidence="1">
    <location>
        <begin position="132"/>
        <end position="146"/>
    </location>
</feature>
<accession>A0ABR4QB86</accession>
<gene>
    <name evidence="2" type="ORF">TcWFU_007182</name>
</gene>
<keyword evidence="3" id="KW-1185">Reference proteome</keyword>
<dbReference type="Proteomes" id="UP001651158">
    <property type="component" value="Unassembled WGS sequence"/>
</dbReference>